<dbReference type="SUPFAM" id="SSF102405">
    <property type="entry name" value="MCP/YpsA-like"/>
    <property type="match status" value="1"/>
</dbReference>
<accession>A0ABS9MLE7</accession>
<keyword evidence="2" id="KW-1185">Reference proteome</keyword>
<dbReference type="Proteomes" id="UP001298681">
    <property type="component" value="Unassembled WGS sequence"/>
</dbReference>
<gene>
    <name evidence="1" type="ORF">L0P57_12020</name>
</gene>
<sequence>MSVCCFAGHRDAEETIRPILDESIKWHILTKGVTEFLVGTYGNFDRMASASVLERKKEYPYLRLTLLVAYPPARKRSFLSGYDQVIYPEGLELVPPRFAIPALNRYMLEKSDYLIAFVKRNWGGAAQTLKNARRLERQGNLVVTNLGEKLERNISG</sequence>
<dbReference type="RefSeq" id="WP_140400305.1">
    <property type="nucleotide sequence ID" value="NZ_JAKNHQ010000020.1"/>
</dbReference>
<comment type="caution">
    <text evidence="1">The sequence shown here is derived from an EMBL/GenBank/DDBJ whole genome shotgun (WGS) entry which is preliminary data.</text>
</comment>
<protein>
    <recommendedName>
        <fullName evidence="3">DUF1273 family protein</fullName>
    </recommendedName>
</protein>
<reference evidence="1 2" key="1">
    <citation type="submission" date="2022-01" db="EMBL/GenBank/DDBJ databases">
        <title>Collection of gut derived symbiotic bacterial strains cultured from healthy donors.</title>
        <authorList>
            <person name="Lin H."/>
            <person name="Kohout C."/>
            <person name="Waligurski E."/>
            <person name="Pamer E.G."/>
        </authorList>
    </citation>
    <scope>NUCLEOTIDE SEQUENCE [LARGE SCALE GENOMIC DNA]</scope>
    <source>
        <strain evidence="1 2">DFI.7.58</strain>
    </source>
</reference>
<name>A0ABS9MLE7_9FIRM</name>
<evidence type="ECO:0000313" key="1">
    <source>
        <dbReference type="EMBL" id="MCG4611652.1"/>
    </source>
</evidence>
<evidence type="ECO:0000313" key="2">
    <source>
        <dbReference type="Proteomes" id="UP001298681"/>
    </source>
</evidence>
<dbReference type="Gene3D" id="3.40.50.450">
    <property type="match status" value="1"/>
</dbReference>
<proteinExistence type="predicted"/>
<evidence type="ECO:0008006" key="3">
    <source>
        <dbReference type="Google" id="ProtNLM"/>
    </source>
</evidence>
<organism evidence="1 2">
    <name type="scientific">Anaeromassilibacillus senegalensis</name>
    <dbReference type="NCBI Taxonomy" id="1673717"/>
    <lineage>
        <taxon>Bacteria</taxon>
        <taxon>Bacillati</taxon>
        <taxon>Bacillota</taxon>
        <taxon>Clostridia</taxon>
        <taxon>Eubacteriales</taxon>
        <taxon>Acutalibacteraceae</taxon>
        <taxon>Anaeromassilibacillus</taxon>
    </lineage>
</organism>
<dbReference type="EMBL" id="JAKNHQ010000020">
    <property type="protein sequence ID" value="MCG4611652.1"/>
    <property type="molecule type" value="Genomic_DNA"/>
</dbReference>